<gene>
    <name evidence="1" type="ORF">SMN809_LOCUS35736</name>
    <name evidence="2" type="ORF">SMN809_LOCUS47836</name>
</gene>
<dbReference type="EMBL" id="CAJOBI010152458">
    <property type="protein sequence ID" value="CAF4816556.1"/>
    <property type="molecule type" value="Genomic_DNA"/>
</dbReference>
<dbReference type="EMBL" id="CAJOBI010086078">
    <property type="protein sequence ID" value="CAF4519243.1"/>
    <property type="molecule type" value="Genomic_DNA"/>
</dbReference>
<reference evidence="2" key="1">
    <citation type="submission" date="2021-02" db="EMBL/GenBank/DDBJ databases">
        <authorList>
            <person name="Nowell W R."/>
        </authorList>
    </citation>
    <scope>NUCLEOTIDE SEQUENCE</scope>
</reference>
<name>A0A8S3BG07_9BILA</name>
<sequence>WVDHTIGNNNNKKNNLDDEQMSDIAVIYSLVRHASNRRTSSLTSSPKIIVSPISVNTNNINNANSNSISRSLINKNYTLE</sequence>
<feature type="non-terminal residue" evidence="2">
    <location>
        <position position="80"/>
    </location>
</feature>
<feature type="non-terminal residue" evidence="2">
    <location>
        <position position="1"/>
    </location>
</feature>
<evidence type="ECO:0000313" key="1">
    <source>
        <dbReference type="EMBL" id="CAF4519243.1"/>
    </source>
</evidence>
<dbReference type="Proteomes" id="UP000676336">
    <property type="component" value="Unassembled WGS sequence"/>
</dbReference>
<evidence type="ECO:0000313" key="2">
    <source>
        <dbReference type="EMBL" id="CAF4816556.1"/>
    </source>
</evidence>
<comment type="caution">
    <text evidence="2">The sequence shown here is derived from an EMBL/GenBank/DDBJ whole genome shotgun (WGS) entry which is preliminary data.</text>
</comment>
<dbReference type="AlphaFoldDB" id="A0A8S3BG07"/>
<organism evidence="2 3">
    <name type="scientific">Rotaria magnacalcarata</name>
    <dbReference type="NCBI Taxonomy" id="392030"/>
    <lineage>
        <taxon>Eukaryota</taxon>
        <taxon>Metazoa</taxon>
        <taxon>Spiralia</taxon>
        <taxon>Gnathifera</taxon>
        <taxon>Rotifera</taxon>
        <taxon>Eurotatoria</taxon>
        <taxon>Bdelloidea</taxon>
        <taxon>Philodinida</taxon>
        <taxon>Philodinidae</taxon>
        <taxon>Rotaria</taxon>
    </lineage>
</organism>
<evidence type="ECO:0000313" key="3">
    <source>
        <dbReference type="Proteomes" id="UP000676336"/>
    </source>
</evidence>
<protein>
    <submittedName>
        <fullName evidence="2">Uncharacterized protein</fullName>
    </submittedName>
</protein>
<proteinExistence type="predicted"/>
<accession>A0A8S3BG07</accession>